<evidence type="ECO:0000313" key="2">
    <source>
        <dbReference type="Proteomes" id="UP000254055"/>
    </source>
</evidence>
<sequence>MCILSEPHTARRLIMNKLFLPLVCIPLSAALPLYAETAVGTHTGEPAQTVSLSFQQARNELML</sequence>
<dbReference type="EMBL" id="UGRS01000001">
    <property type="protein sequence ID" value="SUA36305.1"/>
    <property type="molecule type" value="Genomic_DNA"/>
</dbReference>
<gene>
    <name evidence="1" type="ORF">NCTC12229_00720</name>
</gene>
<evidence type="ECO:0000313" key="1">
    <source>
        <dbReference type="EMBL" id="SUA36305.1"/>
    </source>
</evidence>
<organism evidence="1 2">
    <name type="scientific">Neisseria zoodegmatis</name>
    <dbReference type="NCBI Taxonomy" id="326523"/>
    <lineage>
        <taxon>Bacteria</taxon>
        <taxon>Pseudomonadati</taxon>
        <taxon>Pseudomonadota</taxon>
        <taxon>Betaproteobacteria</taxon>
        <taxon>Neisseriales</taxon>
        <taxon>Neisseriaceae</taxon>
        <taxon>Neisseria</taxon>
    </lineage>
</organism>
<dbReference type="Proteomes" id="UP000254055">
    <property type="component" value="Unassembled WGS sequence"/>
</dbReference>
<proteinExistence type="predicted"/>
<name>A0A378WHW1_9NEIS</name>
<dbReference type="AlphaFoldDB" id="A0A378WHW1"/>
<reference evidence="1 2" key="1">
    <citation type="submission" date="2018-06" db="EMBL/GenBank/DDBJ databases">
        <authorList>
            <consortium name="Pathogen Informatics"/>
            <person name="Doyle S."/>
        </authorList>
    </citation>
    <scope>NUCLEOTIDE SEQUENCE [LARGE SCALE GENOMIC DNA]</scope>
    <source>
        <strain evidence="1 2">NCTC12229</strain>
    </source>
</reference>
<protein>
    <submittedName>
        <fullName evidence="1">Uncharacterized protein</fullName>
    </submittedName>
</protein>
<accession>A0A378WHW1</accession>